<keyword evidence="4 7" id="KW-0472">Membrane</keyword>
<dbReference type="PANTHER" id="PTHR42718">
    <property type="entry name" value="MAJOR FACILITATOR SUPERFAMILY MULTIDRUG TRANSPORTER MFSC"/>
    <property type="match status" value="1"/>
</dbReference>
<feature type="transmembrane region" description="Helical" evidence="7">
    <location>
        <begin position="287"/>
        <end position="312"/>
    </location>
</feature>
<dbReference type="InterPro" id="IPR020846">
    <property type="entry name" value="MFS_dom"/>
</dbReference>
<dbReference type="PANTHER" id="PTHR42718:SF42">
    <property type="entry name" value="EXPORT PROTEIN"/>
    <property type="match status" value="1"/>
</dbReference>
<keyword evidence="3 7" id="KW-1133">Transmembrane helix</keyword>
<proteinExistence type="predicted"/>
<feature type="transmembrane region" description="Helical" evidence="7">
    <location>
        <begin position="222"/>
        <end position="240"/>
    </location>
</feature>
<comment type="subcellular location">
    <subcellularLocation>
        <location evidence="1">Cell membrane</location>
        <topology evidence="1">Multi-pass membrane protein</topology>
    </subcellularLocation>
</comment>
<organism evidence="9 10">
    <name type="scientific">Kitasatospora purpeofusca</name>
    <dbReference type="NCBI Taxonomy" id="67352"/>
    <lineage>
        <taxon>Bacteria</taxon>
        <taxon>Bacillati</taxon>
        <taxon>Actinomycetota</taxon>
        <taxon>Actinomycetes</taxon>
        <taxon>Kitasatosporales</taxon>
        <taxon>Streptomycetaceae</taxon>
        <taxon>Kitasatospora</taxon>
    </lineage>
</organism>
<evidence type="ECO:0000256" key="7">
    <source>
        <dbReference type="SAM" id="Phobius"/>
    </source>
</evidence>
<evidence type="ECO:0000313" key="10">
    <source>
        <dbReference type="Proteomes" id="UP001432222"/>
    </source>
</evidence>
<name>A0ABZ1UA42_9ACTN</name>
<evidence type="ECO:0000259" key="8">
    <source>
        <dbReference type="PROSITE" id="PS50850"/>
    </source>
</evidence>
<dbReference type="Proteomes" id="UP001432222">
    <property type="component" value="Chromosome"/>
</dbReference>
<feature type="transmembrane region" description="Helical" evidence="7">
    <location>
        <begin position="324"/>
        <end position="344"/>
    </location>
</feature>
<protein>
    <submittedName>
        <fullName evidence="9">MFS transporter</fullName>
    </submittedName>
</protein>
<dbReference type="SUPFAM" id="SSF103473">
    <property type="entry name" value="MFS general substrate transporter"/>
    <property type="match status" value="1"/>
</dbReference>
<feature type="domain" description="Major facilitator superfamily (MFS) profile" evidence="8">
    <location>
        <begin position="10"/>
        <end position="472"/>
    </location>
</feature>
<evidence type="ECO:0000256" key="1">
    <source>
        <dbReference type="ARBA" id="ARBA00004651"/>
    </source>
</evidence>
<dbReference type="InterPro" id="IPR036259">
    <property type="entry name" value="MFS_trans_sf"/>
</dbReference>
<dbReference type="InterPro" id="IPR011701">
    <property type="entry name" value="MFS"/>
</dbReference>
<feature type="transmembrane region" description="Helical" evidence="7">
    <location>
        <begin position="246"/>
        <end position="266"/>
    </location>
</feature>
<gene>
    <name evidence="9" type="ORF">OHA16_36630</name>
</gene>
<feature type="transmembrane region" description="Helical" evidence="7">
    <location>
        <begin position="377"/>
        <end position="399"/>
    </location>
</feature>
<feature type="transmembrane region" description="Helical" evidence="7">
    <location>
        <begin position="45"/>
        <end position="64"/>
    </location>
</feature>
<keyword evidence="10" id="KW-1185">Reference proteome</keyword>
<feature type="transmembrane region" description="Helical" evidence="7">
    <location>
        <begin position="164"/>
        <end position="183"/>
    </location>
</feature>
<sequence length="489" mass="48248">MTPARTRRLTLVGSVLGAAVVALDGTVLTVAQPSLRRDLDASLAAVQWTSTAYLVTVAALLVFAGRLGDRFGHRRVFAIGAIGFGATSAGIGFAPGIGWVIGLRVLQGVAGALLQPATLGLLRAVYPAELLARPIAWRTSAIGLSAATGPLVGGALTAQLGWRSVFFLTVVPAAVAGASALLVRLPPSAEKTAAEGAAAEGAASTATAATAAAPTPGAGLDLPGAGLLGGALAALVFTLAEVPEHGLSPAVWLGLAAATALGTAFLRHERRTRHPLLPPAVLRAPTVAPALGVLLTASAALSGTLFLVTYFLQDVLALDPLACALRALPLALAMVVAAPASAALSRRHGPRRTVVAGMSSLTLGTLLSSGFRPDTPVLVTGAAFLLLGAGFGAVMATATTAVVRAAPPGAAGVAGGLQQTAMNIGPALGVAAATTLAAGRPPAESLTPALVALAAAAAIGTLLATRLPTAHRSTAPAPAPAPALRDAEH</sequence>
<reference evidence="9" key="1">
    <citation type="submission" date="2022-10" db="EMBL/GenBank/DDBJ databases">
        <title>The complete genomes of actinobacterial strains from the NBC collection.</title>
        <authorList>
            <person name="Joergensen T.S."/>
            <person name="Alvarez Arevalo M."/>
            <person name="Sterndorff E.B."/>
            <person name="Faurdal D."/>
            <person name="Vuksanovic O."/>
            <person name="Mourched A.-S."/>
            <person name="Charusanti P."/>
            <person name="Shaw S."/>
            <person name="Blin K."/>
            <person name="Weber T."/>
        </authorList>
    </citation>
    <scope>NUCLEOTIDE SEQUENCE</scope>
    <source>
        <strain evidence="9">NBC_00222</strain>
    </source>
</reference>
<evidence type="ECO:0000256" key="5">
    <source>
        <dbReference type="ARBA" id="ARBA00023251"/>
    </source>
</evidence>
<evidence type="ECO:0000256" key="3">
    <source>
        <dbReference type="ARBA" id="ARBA00022989"/>
    </source>
</evidence>
<evidence type="ECO:0000256" key="6">
    <source>
        <dbReference type="SAM" id="MobiDB-lite"/>
    </source>
</evidence>
<evidence type="ECO:0000256" key="2">
    <source>
        <dbReference type="ARBA" id="ARBA00022692"/>
    </source>
</evidence>
<dbReference type="RefSeq" id="WP_328958584.1">
    <property type="nucleotide sequence ID" value="NZ_CP108110.1"/>
</dbReference>
<evidence type="ECO:0000313" key="9">
    <source>
        <dbReference type="EMBL" id="WUQ88030.1"/>
    </source>
</evidence>
<feature type="transmembrane region" description="Helical" evidence="7">
    <location>
        <begin position="445"/>
        <end position="464"/>
    </location>
</feature>
<dbReference type="EMBL" id="CP108110">
    <property type="protein sequence ID" value="WUQ88030.1"/>
    <property type="molecule type" value="Genomic_DNA"/>
</dbReference>
<dbReference type="PROSITE" id="PS50850">
    <property type="entry name" value="MFS"/>
    <property type="match status" value="1"/>
</dbReference>
<accession>A0ABZ1UA42</accession>
<evidence type="ECO:0000256" key="4">
    <source>
        <dbReference type="ARBA" id="ARBA00023136"/>
    </source>
</evidence>
<dbReference type="CDD" id="cd17321">
    <property type="entry name" value="MFS_MMR_MDR_like"/>
    <property type="match status" value="1"/>
</dbReference>
<feature type="transmembrane region" description="Helical" evidence="7">
    <location>
        <begin position="76"/>
        <end position="99"/>
    </location>
</feature>
<keyword evidence="2 7" id="KW-0812">Transmembrane</keyword>
<dbReference type="Gene3D" id="1.20.1250.20">
    <property type="entry name" value="MFS general substrate transporter like domains"/>
    <property type="match status" value="2"/>
</dbReference>
<dbReference type="Pfam" id="PF07690">
    <property type="entry name" value="MFS_1"/>
    <property type="match status" value="1"/>
</dbReference>
<keyword evidence="5" id="KW-0046">Antibiotic resistance</keyword>
<feature type="region of interest" description="Disordered" evidence="6">
    <location>
        <begin position="470"/>
        <end position="489"/>
    </location>
</feature>